<evidence type="ECO:0000313" key="3">
    <source>
        <dbReference type="Proteomes" id="UP001642409"/>
    </source>
</evidence>
<gene>
    <name evidence="1" type="ORF">HINF_LOCUS13040</name>
    <name evidence="2" type="ORF">HINF_LOCUS20818</name>
</gene>
<evidence type="ECO:0000313" key="2">
    <source>
        <dbReference type="EMBL" id="CAL6007811.1"/>
    </source>
</evidence>
<evidence type="ECO:0000313" key="1">
    <source>
        <dbReference type="EMBL" id="CAI9925395.1"/>
    </source>
</evidence>
<reference evidence="2 3" key="2">
    <citation type="submission" date="2024-07" db="EMBL/GenBank/DDBJ databases">
        <authorList>
            <person name="Akdeniz Z."/>
        </authorList>
    </citation>
    <scope>NUCLEOTIDE SEQUENCE [LARGE SCALE GENOMIC DNA]</scope>
</reference>
<name>A0AA86NUS2_9EUKA</name>
<keyword evidence="3" id="KW-1185">Reference proteome</keyword>
<proteinExistence type="predicted"/>
<comment type="caution">
    <text evidence="1">The sequence shown here is derived from an EMBL/GenBank/DDBJ whole genome shotgun (WGS) entry which is preliminary data.</text>
</comment>
<accession>A0AA86NUS2</accession>
<organism evidence="1">
    <name type="scientific">Hexamita inflata</name>
    <dbReference type="NCBI Taxonomy" id="28002"/>
    <lineage>
        <taxon>Eukaryota</taxon>
        <taxon>Metamonada</taxon>
        <taxon>Diplomonadida</taxon>
        <taxon>Hexamitidae</taxon>
        <taxon>Hexamitinae</taxon>
        <taxon>Hexamita</taxon>
    </lineage>
</organism>
<dbReference type="AlphaFoldDB" id="A0AA86NUS2"/>
<dbReference type="EMBL" id="CAXDID020000056">
    <property type="protein sequence ID" value="CAL6007811.1"/>
    <property type="molecule type" value="Genomic_DNA"/>
</dbReference>
<protein>
    <submittedName>
        <fullName evidence="2">Hypothetical_protein</fullName>
    </submittedName>
</protein>
<dbReference type="EMBL" id="CATOUU010000341">
    <property type="protein sequence ID" value="CAI9925395.1"/>
    <property type="molecule type" value="Genomic_DNA"/>
</dbReference>
<sequence length="110" mass="13226">MFGKTMRLLTMQRSLYFELLLKVESRRFLSSHEVITESGWPVLLCSRMGPLFQNQSQIKNSLMQFFSVFKEVNIWQILFFEDESQKETLKSWTWSLWRYPTTTAEEDQTN</sequence>
<reference evidence="1" key="1">
    <citation type="submission" date="2023-06" db="EMBL/GenBank/DDBJ databases">
        <authorList>
            <person name="Kurt Z."/>
        </authorList>
    </citation>
    <scope>NUCLEOTIDE SEQUENCE</scope>
</reference>
<dbReference type="Proteomes" id="UP001642409">
    <property type="component" value="Unassembled WGS sequence"/>
</dbReference>